<dbReference type="Proteomes" id="UP000620124">
    <property type="component" value="Unassembled WGS sequence"/>
</dbReference>
<dbReference type="EMBL" id="JACAZI010000021">
    <property type="protein sequence ID" value="KAF7338699.1"/>
    <property type="molecule type" value="Genomic_DNA"/>
</dbReference>
<dbReference type="OrthoDB" id="1898560at2759"/>
<keyword evidence="2" id="KW-0677">Repeat</keyword>
<dbReference type="InterPro" id="IPR039790">
    <property type="entry name" value="CHRD1"/>
</dbReference>
<keyword evidence="3" id="KW-0862">Zinc</keyword>
<accession>A0A8H6XDF7</accession>
<dbReference type="PROSITE" id="PS51401">
    <property type="entry name" value="CHORD"/>
    <property type="match status" value="2"/>
</dbReference>
<dbReference type="InterPro" id="IPR007051">
    <property type="entry name" value="CHORD_dom"/>
</dbReference>
<feature type="region of interest" description="Disordered" evidence="4">
    <location>
        <begin position="83"/>
        <end position="126"/>
    </location>
</feature>
<dbReference type="PANTHER" id="PTHR46983">
    <property type="entry name" value="CYSTEINE AND HISTIDINE-RICH DOMAIN-CONTAINING PROTEIN 1"/>
    <property type="match status" value="1"/>
</dbReference>
<evidence type="ECO:0000256" key="3">
    <source>
        <dbReference type="ARBA" id="ARBA00022833"/>
    </source>
</evidence>
<evidence type="ECO:0000313" key="8">
    <source>
        <dbReference type="EMBL" id="KAF7353614.1"/>
    </source>
</evidence>
<dbReference type="PROSITE" id="PS51203">
    <property type="entry name" value="CS"/>
    <property type="match status" value="1"/>
</dbReference>
<dbReference type="AlphaFoldDB" id="A0A8H6XDF7"/>
<reference evidence="7" key="1">
    <citation type="submission" date="2020-05" db="EMBL/GenBank/DDBJ databases">
        <title>Mycena genomes resolve the evolution of fungal bioluminescence.</title>
        <authorList>
            <person name="Tsai I.J."/>
        </authorList>
    </citation>
    <scope>NUCLEOTIDE SEQUENCE</scope>
    <source>
        <strain evidence="7">CCC161011</strain>
    </source>
</reference>
<feature type="domain" description="CHORD" evidence="6">
    <location>
        <begin position="4"/>
        <end position="86"/>
    </location>
</feature>
<sequence length="359" mass="39372">MLRCTRKGCGREFSESGDASEACTFHPGNAVGNAIETELGRLELIRSVQVFHEGLKSWSCCSEVYKPVFEFDEFMKIPGCTQTERHTAEAPRAEAAPKPSTSTNLTMTPGESGGQEVYTSSGSNATPVQKQPIEAVAAPAPAPRPALVEEEDDPSIAVSVGTTCKHNGCKVEFVSDEVNRFGDGEGTVCTYHPQPPIFREGSKGYLCCKRRVLEFDEFMKIEGCKKGRHLFAVKDAKPETEQMTTCRIDHYQTIDRVHVSIFAKQADKERSQVKFGETEISFDLYLPGSKRFAKTVELFGPIDPGASSFTFFGTKVELNLKKQDNRSWTILERATQDLGNVSLTFGVGGRTGTVGAKSL</sequence>
<dbReference type="Pfam" id="PF04968">
    <property type="entry name" value="CHORD"/>
    <property type="match status" value="2"/>
</dbReference>
<dbReference type="Gene3D" id="4.10.1130.20">
    <property type="match status" value="3"/>
</dbReference>
<evidence type="ECO:0000259" key="6">
    <source>
        <dbReference type="PROSITE" id="PS51401"/>
    </source>
</evidence>
<evidence type="ECO:0000256" key="2">
    <source>
        <dbReference type="ARBA" id="ARBA00022737"/>
    </source>
</evidence>
<dbReference type="InterPro" id="IPR007052">
    <property type="entry name" value="CS_dom"/>
</dbReference>
<evidence type="ECO:0000259" key="5">
    <source>
        <dbReference type="PROSITE" id="PS51203"/>
    </source>
</evidence>
<feature type="compositionally biased region" description="Polar residues" evidence="4">
    <location>
        <begin position="99"/>
        <end position="109"/>
    </location>
</feature>
<keyword evidence="9" id="KW-1185">Reference proteome</keyword>
<dbReference type="SUPFAM" id="SSF49764">
    <property type="entry name" value="HSP20-like chaperones"/>
    <property type="match status" value="1"/>
</dbReference>
<proteinExistence type="predicted"/>
<feature type="compositionally biased region" description="Polar residues" evidence="4">
    <location>
        <begin position="117"/>
        <end position="126"/>
    </location>
</feature>
<feature type="domain" description="CS" evidence="5">
    <location>
        <begin position="243"/>
        <end position="332"/>
    </location>
</feature>
<evidence type="ECO:0000256" key="1">
    <source>
        <dbReference type="ARBA" id="ARBA00022723"/>
    </source>
</evidence>
<protein>
    <submittedName>
        <fullName evidence="7">Uncharacterized protein</fullName>
    </submittedName>
</protein>
<evidence type="ECO:0000256" key="4">
    <source>
        <dbReference type="SAM" id="MobiDB-lite"/>
    </source>
</evidence>
<dbReference type="Gene3D" id="2.60.40.790">
    <property type="match status" value="1"/>
</dbReference>
<dbReference type="CDD" id="cd06466">
    <property type="entry name" value="p23_CS_SGT1_like"/>
    <property type="match status" value="1"/>
</dbReference>
<evidence type="ECO:0000313" key="7">
    <source>
        <dbReference type="EMBL" id="KAF7338699.1"/>
    </source>
</evidence>
<dbReference type="Pfam" id="PF04969">
    <property type="entry name" value="CS"/>
    <property type="match status" value="1"/>
</dbReference>
<name>A0A8H6XDF7_9AGAR</name>
<gene>
    <name evidence="8" type="ORF">MVEN_01045800</name>
    <name evidence="7" type="ORF">MVEN_02096800</name>
</gene>
<dbReference type="GO" id="GO:0046872">
    <property type="term" value="F:metal ion binding"/>
    <property type="evidence" value="ECO:0007669"/>
    <property type="project" value="UniProtKB-KW"/>
</dbReference>
<comment type="caution">
    <text evidence="7">The sequence shown here is derived from an EMBL/GenBank/DDBJ whole genome shotgun (WGS) entry which is preliminary data.</text>
</comment>
<feature type="domain" description="CHORD" evidence="6">
    <location>
        <begin position="164"/>
        <end position="229"/>
    </location>
</feature>
<dbReference type="InterPro" id="IPR008978">
    <property type="entry name" value="HSP20-like_chaperone"/>
</dbReference>
<dbReference type="EMBL" id="JACAZI010000008">
    <property type="protein sequence ID" value="KAF7353614.1"/>
    <property type="molecule type" value="Genomic_DNA"/>
</dbReference>
<organism evidence="7 9">
    <name type="scientific">Mycena venus</name>
    <dbReference type="NCBI Taxonomy" id="2733690"/>
    <lineage>
        <taxon>Eukaryota</taxon>
        <taxon>Fungi</taxon>
        <taxon>Dikarya</taxon>
        <taxon>Basidiomycota</taxon>
        <taxon>Agaricomycotina</taxon>
        <taxon>Agaricomycetes</taxon>
        <taxon>Agaricomycetidae</taxon>
        <taxon>Agaricales</taxon>
        <taxon>Marasmiineae</taxon>
        <taxon>Mycenaceae</taxon>
        <taxon>Mycena</taxon>
    </lineage>
</organism>
<keyword evidence="1" id="KW-0479">Metal-binding</keyword>
<feature type="compositionally biased region" description="Basic and acidic residues" evidence="4">
    <location>
        <begin position="83"/>
        <end position="92"/>
    </location>
</feature>
<evidence type="ECO:0000313" key="9">
    <source>
        <dbReference type="Proteomes" id="UP000620124"/>
    </source>
</evidence>
<dbReference type="PANTHER" id="PTHR46983:SF3">
    <property type="entry name" value="CHPADIPLOID STATE MAINTENANCE PROTEIN CHPA"/>
    <property type="match status" value="1"/>
</dbReference>